<evidence type="ECO:0000313" key="1">
    <source>
        <dbReference type="EMBL" id="GAI13968.1"/>
    </source>
</evidence>
<comment type="caution">
    <text evidence="1">The sequence shown here is derived from an EMBL/GenBank/DDBJ whole genome shotgun (WGS) entry which is preliminary data.</text>
</comment>
<name>X1L4U3_9ZZZZ</name>
<dbReference type="EMBL" id="BARV01006515">
    <property type="protein sequence ID" value="GAI13968.1"/>
    <property type="molecule type" value="Genomic_DNA"/>
</dbReference>
<sequence length="372" mass="41598">MPFYRAFGDELVDINEIKEREKGRKREIKKEVYKGWKGVELHEPQLLKSHISPESKKLQEFVDIGMGKPMLVMIRHVYPGKHGGFGADTLATSAMKSITTFNAMPRAVNFVVNNIKKRKHLSNPCAAEEGTPVVFYTPALAEDNTILLFELMLDRIPGEIFDNLSKAFKSLSGIPIFASQSAGLFAGGIATDILKKILKLIFNTKPVLKASENLFFNLGAAETPDAGFYLVAEEKVEKEIGKAYEFNAKGNLVLKKNHEVEYEGDEPYMVISIDGREYGDEYRKFIPTAASAVLLEKFYNIGEGSAPSDILLEVASLYNDLKFKEKSDNACEALQGLNEGSDKYKKKKAEYDAYVANILNEDIKKTVKEIKV</sequence>
<gene>
    <name evidence="1" type="ORF">S06H3_13348</name>
</gene>
<proteinExistence type="predicted"/>
<protein>
    <submittedName>
        <fullName evidence="1">Uncharacterized protein</fullName>
    </submittedName>
</protein>
<dbReference type="AlphaFoldDB" id="X1L4U3"/>
<accession>X1L4U3</accession>
<reference evidence="1" key="1">
    <citation type="journal article" date="2014" name="Front. Microbiol.">
        <title>High frequency of phylogenetically diverse reductive dehalogenase-homologous genes in deep subseafloor sedimentary metagenomes.</title>
        <authorList>
            <person name="Kawai M."/>
            <person name="Futagami T."/>
            <person name="Toyoda A."/>
            <person name="Takaki Y."/>
            <person name="Nishi S."/>
            <person name="Hori S."/>
            <person name="Arai W."/>
            <person name="Tsubouchi T."/>
            <person name="Morono Y."/>
            <person name="Uchiyama I."/>
            <person name="Ito T."/>
            <person name="Fujiyama A."/>
            <person name="Inagaki F."/>
            <person name="Takami H."/>
        </authorList>
    </citation>
    <scope>NUCLEOTIDE SEQUENCE</scope>
    <source>
        <strain evidence="1">Expedition CK06-06</strain>
    </source>
</reference>
<organism evidence="1">
    <name type="scientific">marine sediment metagenome</name>
    <dbReference type="NCBI Taxonomy" id="412755"/>
    <lineage>
        <taxon>unclassified sequences</taxon>
        <taxon>metagenomes</taxon>
        <taxon>ecological metagenomes</taxon>
    </lineage>
</organism>